<dbReference type="Proteomes" id="UP000641646">
    <property type="component" value="Unassembled WGS sequence"/>
</dbReference>
<dbReference type="PROSITE" id="PS51257">
    <property type="entry name" value="PROKAR_LIPOPROTEIN"/>
    <property type="match status" value="1"/>
</dbReference>
<feature type="signal peptide" evidence="1">
    <location>
        <begin position="1"/>
        <end position="22"/>
    </location>
</feature>
<dbReference type="EMBL" id="JACJPW010000111">
    <property type="protein sequence ID" value="MBD2185189.1"/>
    <property type="molecule type" value="Genomic_DNA"/>
</dbReference>
<evidence type="ECO:0000256" key="1">
    <source>
        <dbReference type="SAM" id="SignalP"/>
    </source>
</evidence>
<sequence>MKRLTVFKKLVTAATVSLTLTACPPPRSPENPVEFSGKDSKGNTADFIMAVSPNDTSTKLSSAKLSKQFQSDPAIQNMLEKANKIVFVGAEGCDGSRNDEDNAGQIRRSLTKQLSRSINPQYQELSENFDRLKQFEKCPQKNISTKYPRRIIIIGLTRNSPIFNPIEAIKNGLENAKLKDLRLENYALFELIYRQPLKDNKKWQSKLIQGNDKNGNTVIFDVNFVTSGYWESGKDNKIVYAGESGGLDKLETQEINEKLAVADEVISVGAADCQGEDQSKQEALSRDRASNLQDKLRIIKIVNRERYPNYRRLILGQYLTKYCKDYK</sequence>
<name>A0A926VMF7_9CYAN</name>
<keyword evidence="1" id="KW-0732">Signal</keyword>
<gene>
    <name evidence="2" type="ORF">H6G03_29640</name>
</gene>
<evidence type="ECO:0000313" key="2">
    <source>
        <dbReference type="EMBL" id="MBD2185189.1"/>
    </source>
</evidence>
<keyword evidence="3" id="KW-1185">Reference proteome</keyword>
<protein>
    <submittedName>
        <fullName evidence="2">Uncharacterized protein</fullName>
    </submittedName>
</protein>
<feature type="chain" id="PRO_5037450325" evidence="1">
    <location>
        <begin position="23"/>
        <end position="327"/>
    </location>
</feature>
<organism evidence="2 3">
    <name type="scientific">Aerosakkonema funiforme FACHB-1375</name>
    <dbReference type="NCBI Taxonomy" id="2949571"/>
    <lineage>
        <taxon>Bacteria</taxon>
        <taxon>Bacillati</taxon>
        <taxon>Cyanobacteriota</taxon>
        <taxon>Cyanophyceae</taxon>
        <taxon>Oscillatoriophycideae</taxon>
        <taxon>Aerosakkonematales</taxon>
        <taxon>Aerosakkonemataceae</taxon>
        <taxon>Aerosakkonema</taxon>
    </lineage>
</organism>
<reference evidence="2" key="1">
    <citation type="journal article" date="2015" name="ISME J.">
        <title>Draft Genome Sequence of Streptomyces incarnatus NRRL8089, which Produces the Nucleoside Antibiotic Sinefungin.</title>
        <authorList>
            <person name="Oshima K."/>
            <person name="Hattori M."/>
            <person name="Shimizu H."/>
            <person name="Fukuda K."/>
            <person name="Nemoto M."/>
            <person name="Inagaki K."/>
            <person name="Tamura T."/>
        </authorList>
    </citation>
    <scope>NUCLEOTIDE SEQUENCE</scope>
    <source>
        <strain evidence="2">FACHB-1375</strain>
    </source>
</reference>
<evidence type="ECO:0000313" key="3">
    <source>
        <dbReference type="Proteomes" id="UP000641646"/>
    </source>
</evidence>
<reference evidence="2" key="2">
    <citation type="submission" date="2020-08" db="EMBL/GenBank/DDBJ databases">
        <authorList>
            <person name="Chen M."/>
            <person name="Teng W."/>
            <person name="Zhao L."/>
            <person name="Hu C."/>
            <person name="Zhou Y."/>
            <person name="Han B."/>
            <person name="Song L."/>
            <person name="Shu W."/>
        </authorList>
    </citation>
    <scope>NUCLEOTIDE SEQUENCE</scope>
    <source>
        <strain evidence="2">FACHB-1375</strain>
    </source>
</reference>
<dbReference type="RefSeq" id="WP_190473084.1">
    <property type="nucleotide sequence ID" value="NZ_JACJPW010000111.1"/>
</dbReference>
<proteinExistence type="predicted"/>
<comment type="caution">
    <text evidence="2">The sequence shown here is derived from an EMBL/GenBank/DDBJ whole genome shotgun (WGS) entry which is preliminary data.</text>
</comment>
<accession>A0A926VMF7</accession>
<dbReference type="AlphaFoldDB" id="A0A926VMF7"/>